<keyword evidence="5" id="KW-0221">Differentiation</keyword>
<dbReference type="GO" id="GO:0048137">
    <property type="term" value="P:spermatocyte division"/>
    <property type="evidence" value="ECO:0007669"/>
    <property type="project" value="TreeGrafter"/>
</dbReference>
<evidence type="ECO:0000256" key="3">
    <source>
        <dbReference type="ARBA" id="ARBA00016464"/>
    </source>
</evidence>
<evidence type="ECO:0000256" key="2">
    <source>
        <dbReference type="ARBA" id="ARBA00004514"/>
    </source>
</evidence>
<accession>A0AAW1ZCH6</accession>
<feature type="compositionally biased region" description="Polar residues" evidence="8">
    <location>
        <begin position="662"/>
        <end position="675"/>
    </location>
</feature>
<evidence type="ECO:0000256" key="7">
    <source>
        <dbReference type="ARBA" id="ARBA00031943"/>
    </source>
</evidence>
<dbReference type="Pfam" id="PF14669">
    <property type="entry name" value="Asp_Glu_race_2"/>
    <property type="match status" value="1"/>
</dbReference>
<sequence>MLPCNGVSRIKLKRDSFKQNNKLEPNKRRWTGPKTVSGLNPLADRGIQVQGQDSSPAPEAADVVSSERNAQEICATASADPVPPSNFDGQASSKQDAHAEHDDCRGRYNQGTFPSRVSDFSNCGGGITKAQVTCTRSPSASKKALKRLSEHKKDFFYRLRLALCFARKKQLSGGKRVIHGPTGTPCRALTYINSEVSVESDNISIKSTVCGESVDKTPPAQLNPKYDQKPGSPDYLRQEKPRRGRKPRKLFIDHFGGSDGQVKTTIKTEVRRAHASKARPTISGRTPSDPPSGATGSTYISGTAETPDGSVKEWDVCLARNPDCERMRQTDVEGTASVLPRCDDNGPVVCFCEKDETCPMKNISESPSSPVRRVSPLILRRVTVNGFAFRDENKNSDLSLDEEEEEDNSRNEGSDSEVNSPESFSCQRTQAYIFFPQSSCARTCKIWPFPRMGPPNKLRSLHRTGPRWIVTTSFPATVQTSLREEPECLSDTDVQNKLSKPTKQSKSTDEAREVLEGQLLSSAPGEKPPTDMLGVLERTLEDRAESLNNPRGTLTQDIFHISKLSDHNTCSVLGEKPPTCTLERTWKCLVDSPRVILTHVSKPAELESNQSLKNAFENALEYSASVVTEQINNYKLNGHGYAASLEGNGFLKNHPLLKKSNQKVLSSGSTNQSDVPVNRQEQPKLLKDSLDPKPVIQTSRAPSFEDQEGKESGGRQTLYNPGLLSEICLKVKMLKAQHSSLVTSSSVDQDTKSVTPNSVARTPDSNPDCSGEGKRMQVFDSYSITDSSEDENKNVTSLSSDEESVEHHAAEILWSDDDDGTGQIKNKEQGSTPPSSQVVADSFLDVSRAYEEDVLILDVIQDDPELFGAVVTETVSKQDELTEENEETQLKTESKLQTGNHCKIVWDLKTDCISKYQSTAAEAKMENMKDGGSVTVKETQSYRAQPSQGMDTLKSENATDCNNNREMRDTNNLNALTSATRPVMDTCCNEREMTAKETSALRPLNGSYCWYYFSEYCTCLRSTCWFLHIPRDGDEKFCMDTVKKFCHVGKHALILRAVEVFIGYYNRCSPSVSFSQEVVNSLLSSLLNMCLLREFEAVINLLLTHKRLPPPEFMLAVFKLVRERGLINTVPQLIHLTSKIVEAGCVFSVDQCEVMQSHLQMMQVPRQQMDIFLAVKCRALVTNPHTSELSDLAQAVVRVEMLKHQDDWAGLALVFCSVCVGSHSPTELLRFCCCVTMALLNEPKDKLALPYERFAESVCQQASSNEMIKTFLGRIGVSLIFRYHRTQEWNKGVKLVSVMFRLHVEFITQKGIMGNEHRVSRCQLVTVATELFLHSGSIEGALKMLRADGWFVSSSMWPCEQADIESRKHVMTLLAGKTSHRDTFEILTNLPGLRQPINGVQINDYTEMFSAHLRLCVIKQTLPVAADIVDFMLIQGMVPETLQLQNLIHKLGKQNNWSRARALFKRARSAGFYSAVVCERDGLFLPCSLSEIEMTLAFEMFITIINTNLLAPAGSSQPLLITLRRHAGVEDVTESVYLAAGCRLLSAALIPNPKLSIRYTAVNQSQEQLFQLDRASAHKWFLQNERWAQEIWAS</sequence>
<protein>
    <recommendedName>
        <fullName evidence="3">Protein TOPAZ1</fullName>
    </recommendedName>
    <alternativeName>
        <fullName evidence="7">Testis- and ovary-specific PAZ domain-containing protein 1</fullName>
    </alternativeName>
</protein>
<feature type="region of interest" description="Disordered" evidence="8">
    <location>
        <begin position="661"/>
        <end position="717"/>
    </location>
</feature>
<dbReference type="InterPro" id="IPR029435">
    <property type="entry name" value="TOPAZ1_dom"/>
</dbReference>
<evidence type="ECO:0000256" key="5">
    <source>
        <dbReference type="ARBA" id="ARBA00022782"/>
    </source>
</evidence>
<dbReference type="PANTHER" id="PTHR35671:SF1">
    <property type="entry name" value="PROTEIN TOPAZ1"/>
    <property type="match status" value="1"/>
</dbReference>
<evidence type="ECO:0000256" key="1">
    <source>
        <dbReference type="ARBA" id="ARBA00002132"/>
    </source>
</evidence>
<feature type="region of interest" description="Disordered" evidence="8">
    <location>
        <begin position="741"/>
        <end position="837"/>
    </location>
</feature>
<feature type="region of interest" description="Disordered" evidence="8">
    <location>
        <begin position="78"/>
        <end position="110"/>
    </location>
</feature>
<feature type="compositionally biased region" description="Polar residues" evidence="8">
    <location>
        <begin position="741"/>
        <end position="768"/>
    </location>
</feature>
<feature type="compositionally biased region" description="Basic and acidic residues" evidence="8">
    <location>
        <begin position="95"/>
        <end position="106"/>
    </location>
</feature>
<proteinExistence type="predicted"/>
<reference evidence="10 11" key="1">
    <citation type="submission" date="2024-05" db="EMBL/GenBank/DDBJ databases">
        <title>A high-quality chromosomal-level genome assembly of Topmouth culter (Culter alburnus).</title>
        <authorList>
            <person name="Zhao H."/>
        </authorList>
    </citation>
    <scope>NUCLEOTIDE SEQUENCE [LARGE SCALE GENOMIC DNA]</scope>
    <source>
        <strain evidence="10">CATC2023</strain>
        <tissue evidence="10">Muscle</tissue>
    </source>
</reference>
<keyword evidence="6" id="KW-0744">Spermatogenesis</keyword>
<evidence type="ECO:0000256" key="6">
    <source>
        <dbReference type="ARBA" id="ARBA00022871"/>
    </source>
</evidence>
<feature type="region of interest" description="Disordered" evidence="8">
    <location>
        <begin position="481"/>
        <end position="511"/>
    </location>
</feature>
<comment type="caution">
    <text evidence="10">The sequence shown here is derived from an EMBL/GenBank/DDBJ whole genome shotgun (WGS) entry which is preliminary data.</text>
</comment>
<feature type="compositionally biased region" description="Basic and acidic residues" evidence="8">
    <location>
        <begin position="681"/>
        <end position="691"/>
    </location>
</feature>
<evidence type="ECO:0000313" key="10">
    <source>
        <dbReference type="EMBL" id="KAK9957727.1"/>
    </source>
</evidence>
<gene>
    <name evidence="10" type="ORF">ABG768_011950</name>
</gene>
<dbReference type="GO" id="GO:0030154">
    <property type="term" value="P:cell differentiation"/>
    <property type="evidence" value="ECO:0007669"/>
    <property type="project" value="UniProtKB-KW"/>
</dbReference>
<comment type="function">
    <text evidence="1">Important for normal spermatogenesis and male fertility. Specifically required for progression to the post-meiotic stages of spermatocyte development. Seems to be necessary for normal expression levels of a number of testis-expressed gene transcripts, although its role in this process is unclear.</text>
</comment>
<dbReference type="Proteomes" id="UP001479290">
    <property type="component" value="Unassembled WGS sequence"/>
</dbReference>
<feature type="compositionally biased region" description="Polar residues" evidence="8">
    <location>
        <begin position="492"/>
        <end position="505"/>
    </location>
</feature>
<evidence type="ECO:0000256" key="4">
    <source>
        <dbReference type="ARBA" id="ARBA00022490"/>
    </source>
</evidence>
<dbReference type="GO" id="GO:0005829">
    <property type="term" value="C:cytosol"/>
    <property type="evidence" value="ECO:0007669"/>
    <property type="project" value="UniProtKB-SubCell"/>
</dbReference>
<dbReference type="PANTHER" id="PTHR35671">
    <property type="entry name" value="PROTEIN TOPAZ1"/>
    <property type="match status" value="1"/>
</dbReference>
<evidence type="ECO:0000256" key="8">
    <source>
        <dbReference type="SAM" id="MobiDB-lite"/>
    </source>
</evidence>
<feature type="region of interest" description="Disordered" evidence="8">
    <location>
        <begin position="395"/>
        <end position="422"/>
    </location>
</feature>
<evidence type="ECO:0000313" key="11">
    <source>
        <dbReference type="Proteomes" id="UP001479290"/>
    </source>
</evidence>
<keyword evidence="4" id="KW-0963">Cytoplasm</keyword>
<organism evidence="10 11">
    <name type="scientific">Culter alburnus</name>
    <name type="common">Topmouth culter</name>
    <dbReference type="NCBI Taxonomy" id="194366"/>
    <lineage>
        <taxon>Eukaryota</taxon>
        <taxon>Metazoa</taxon>
        <taxon>Chordata</taxon>
        <taxon>Craniata</taxon>
        <taxon>Vertebrata</taxon>
        <taxon>Euteleostomi</taxon>
        <taxon>Actinopterygii</taxon>
        <taxon>Neopterygii</taxon>
        <taxon>Teleostei</taxon>
        <taxon>Ostariophysi</taxon>
        <taxon>Cypriniformes</taxon>
        <taxon>Xenocyprididae</taxon>
        <taxon>Xenocypridinae</taxon>
        <taxon>Culter</taxon>
    </lineage>
</organism>
<evidence type="ECO:0000259" key="9">
    <source>
        <dbReference type="Pfam" id="PF14669"/>
    </source>
</evidence>
<comment type="subcellular location">
    <subcellularLocation>
        <location evidence="2">Cytoplasm</location>
        <location evidence="2">Cytosol</location>
    </subcellularLocation>
</comment>
<feature type="domain" description="Protein TOPAZ1" evidence="9">
    <location>
        <begin position="1199"/>
        <end position="1372"/>
    </location>
</feature>
<name>A0AAW1ZCH6_CULAL</name>
<feature type="compositionally biased region" description="Polar residues" evidence="8">
    <location>
        <begin position="294"/>
        <end position="304"/>
    </location>
</feature>
<feature type="region of interest" description="Disordered" evidence="8">
    <location>
        <begin position="210"/>
        <end position="308"/>
    </location>
</feature>
<dbReference type="EMBL" id="JAWDJR010000019">
    <property type="protein sequence ID" value="KAK9957727.1"/>
    <property type="molecule type" value="Genomic_DNA"/>
</dbReference>
<feature type="region of interest" description="Disordered" evidence="8">
    <location>
        <begin position="1"/>
        <end position="60"/>
    </location>
</feature>
<dbReference type="InterPro" id="IPR038952">
    <property type="entry name" value="TOPAZ1"/>
</dbReference>
<keyword evidence="11" id="KW-1185">Reference proteome</keyword>